<dbReference type="InterPro" id="IPR005202">
    <property type="entry name" value="TF_GRAS"/>
</dbReference>
<proteinExistence type="inferred from homology"/>
<name>A0A2N9HZ27_FAGSY</name>
<sequence>MFKYIRLRKSVSEHGDPRRSNIVDFGIVQGVQWVVLLQALATQSNGRPTKIWISGIPASALGKSPVASLFATGNRLCEFANILKLNFEFEPVST</sequence>
<evidence type="ECO:0000256" key="1">
    <source>
        <dbReference type="ARBA" id="ARBA00004123"/>
    </source>
</evidence>
<evidence type="ECO:0000256" key="5">
    <source>
        <dbReference type="PROSITE-ProRule" id="PRU01191"/>
    </source>
</evidence>
<reference evidence="6" key="1">
    <citation type="submission" date="2018-02" db="EMBL/GenBank/DDBJ databases">
        <authorList>
            <person name="Cohen D.B."/>
            <person name="Kent A.D."/>
        </authorList>
    </citation>
    <scope>NUCLEOTIDE SEQUENCE</scope>
</reference>
<evidence type="ECO:0000313" key="6">
    <source>
        <dbReference type="EMBL" id="SPD17013.1"/>
    </source>
</evidence>
<keyword evidence="4" id="KW-0539">Nucleus</keyword>
<dbReference type="PROSITE" id="PS50985">
    <property type="entry name" value="GRAS"/>
    <property type="match status" value="1"/>
</dbReference>
<comment type="caution">
    <text evidence="5">Lacks conserved residue(s) required for the propagation of feature annotation.</text>
</comment>
<comment type="subcellular location">
    <subcellularLocation>
        <location evidence="1">Nucleus</location>
    </subcellularLocation>
</comment>
<evidence type="ECO:0000256" key="4">
    <source>
        <dbReference type="ARBA" id="ARBA00023242"/>
    </source>
</evidence>
<evidence type="ECO:0000256" key="3">
    <source>
        <dbReference type="ARBA" id="ARBA00023163"/>
    </source>
</evidence>
<dbReference type="PANTHER" id="PTHR31636">
    <property type="entry name" value="OSJNBA0084A10.13 PROTEIN-RELATED"/>
    <property type="match status" value="1"/>
</dbReference>
<accession>A0A2N9HZ27</accession>
<protein>
    <submittedName>
        <fullName evidence="6">Uncharacterized protein</fullName>
    </submittedName>
</protein>
<keyword evidence="3" id="KW-0804">Transcription</keyword>
<keyword evidence="2" id="KW-0805">Transcription regulation</keyword>
<dbReference type="EMBL" id="OIVN01004379">
    <property type="protein sequence ID" value="SPD17013.1"/>
    <property type="molecule type" value="Genomic_DNA"/>
</dbReference>
<dbReference type="AlphaFoldDB" id="A0A2N9HZ27"/>
<dbReference type="GO" id="GO:0005634">
    <property type="term" value="C:nucleus"/>
    <property type="evidence" value="ECO:0007669"/>
    <property type="project" value="UniProtKB-SubCell"/>
</dbReference>
<comment type="similarity">
    <text evidence="5">Belongs to the GRAS family.</text>
</comment>
<organism evidence="6">
    <name type="scientific">Fagus sylvatica</name>
    <name type="common">Beechnut</name>
    <dbReference type="NCBI Taxonomy" id="28930"/>
    <lineage>
        <taxon>Eukaryota</taxon>
        <taxon>Viridiplantae</taxon>
        <taxon>Streptophyta</taxon>
        <taxon>Embryophyta</taxon>
        <taxon>Tracheophyta</taxon>
        <taxon>Spermatophyta</taxon>
        <taxon>Magnoliopsida</taxon>
        <taxon>eudicotyledons</taxon>
        <taxon>Gunneridae</taxon>
        <taxon>Pentapetalae</taxon>
        <taxon>rosids</taxon>
        <taxon>fabids</taxon>
        <taxon>Fagales</taxon>
        <taxon>Fagaceae</taxon>
        <taxon>Fagus</taxon>
    </lineage>
</organism>
<evidence type="ECO:0000256" key="2">
    <source>
        <dbReference type="ARBA" id="ARBA00023015"/>
    </source>
</evidence>
<dbReference type="Pfam" id="PF03514">
    <property type="entry name" value="GRAS"/>
    <property type="match status" value="1"/>
</dbReference>
<gene>
    <name evidence="6" type="ORF">FSB_LOCUS44895</name>
</gene>